<dbReference type="EMBL" id="CP159289">
    <property type="protein sequence ID" value="XCH25865.1"/>
    <property type="molecule type" value="Genomic_DNA"/>
</dbReference>
<dbReference type="RefSeq" id="WP_353721162.1">
    <property type="nucleotide sequence ID" value="NZ_CP159289.1"/>
</dbReference>
<evidence type="ECO:0000313" key="2">
    <source>
        <dbReference type="EMBL" id="XCH25865.1"/>
    </source>
</evidence>
<dbReference type="InterPro" id="IPR037682">
    <property type="entry name" value="TonB_C"/>
</dbReference>
<evidence type="ECO:0000259" key="1">
    <source>
        <dbReference type="Pfam" id="PF03544"/>
    </source>
</evidence>
<dbReference type="Pfam" id="PF03544">
    <property type="entry name" value="TonB_C"/>
    <property type="match status" value="1"/>
</dbReference>
<reference evidence="2" key="1">
    <citation type="submission" date="2024-06" db="EMBL/GenBank/DDBJ databases">
        <title>Sequencing and assembly of the genome of Dyadobacter sp. strain 676, a symbiont of Cyamopsis tetragonoloba.</title>
        <authorList>
            <person name="Guro P."/>
            <person name="Sazanova A."/>
            <person name="Kuznetsova I."/>
            <person name="Belimov A."/>
            <person name="Safronova V."/>
        </authorList>
    </citation>
    <scope>NUCLEOTIDE SEQUENCE</scope>
    <source>
        <strain evidence="2">676</strain>
    </source>
</reference>
<sequence length="49" mass="5816">MVVKSLQYDCDQAALTLIHYMPEWKPAIKSGKPVSVRYYLEIPFDYRNH</sequence>
<protein>
    <submittedName>
        <fullName evidence="2">Energy transducer TonB</fullName>
    </submittedName>
</protein>
<accession>A0AAU8FQV2</accession>
<dbReference type="Gene3D" id="3.30.1150.10">
    <property type="match status" value="1"/>
</dbReference>
<name>A0AAU8FQV2_9BACT</name>
<dbReference type="GO" id="GO:0055085">
    <property type="term" value="P:transmembrane transport"/>
    <property type="evidence" value="ECO:0007669"/>
    <property type="project" value="InterPro"/>
</dbReference>
<feature type="domain" description="TonB C-terminal" evidence="1">
    <location>
        <begin position="2"/>
        <end position="45"/>
    </location>
</feature>
<organism evidence="2">
    <name type="scientific">Dyadobacter sp. 676</name>
    <dbReference type="NCBI Taxonomy" id="3088362"/>
    <lineage>
        <taxon>Bacteria</taxon>
        <taxon>Pseudomonadati</taxon>
        <taxon>Bacteroidota</taxon>
        <taxon>Cytophagia</taxon>
        <taxon>Cytophagales</taxon>
        <taxon>Spirosomataceae</taxon>
        <taxon>Dyadobacter</taxon>
    </lineage>
</organism>
<dbReference type="AlphaFoldDB" id="A0AAU8FQV2"/>
<proteinExistence type="predicted"/>
<dbReference type="SUPFAM" id="SSF74653">
    <property type="entry name" value="TolA/TonB C-terminal domain"/>
    <property type="match status" value="1"/>
</dbReference>
<gene>
    <name evidence="2" type="ORF">ABV298_05485</name>
</gene>